<sequence length="471" mass="53299">MAISEKSFAYGGTVLLALFLRSAISMHGHSGEGVPPMYGDYEAQRHWQEVTVNLPIREWYRNTSDNDLMYWGLDYPPLTAYHSLVVGLAARKVNSSYVELHESRGISTPEHKYFMRWSVLVADLLIYIPAVLFVMRAVSRLVWKRASASSENIAFISTLLALIYPGQILIDNGHFQYNNISLGFMLLAVAFIITDQNVIAAIMFCLALNYKQMELYHALPFFVYLLRECFSGKRQSFTGKIASLIQLGFVVIITFAILWAPWICSFDSFLAVVRRIFPLARGVFEDKVANFWCVFNVVVKLKEKFTNEVMALICLGTTLLAAFPSCVHLFFKPSKVNFLYSLINTSLAFFLFSFQVHEKSILLVALPVLLLTTVETLASQWFALISVFSMFPLLEKDRLVVAFVSTMEVIDESDGCGGKFSALVVSPQFEGKTLIQRHRLVNSALSEELKTIHAFSQKTFTPKQWAEQPTN</sequence>
<keyword evidence="4 10" id="KW-0328">Glycosyltransferase</keyword>
<evidence type="ECO:0000313" key="12">
    <source>
        <dbReference type="EMBL" id="CAD7079745.1"/>
    </source>
</evidence>
<feature type="transmembrane region" description="Helical" evidence="10">
    <location>
        <begin position="362"/>
        <end position="388"/>
    </location>
</feature>
<dbReference type="PANTHER" id="PTHR12413">
    <property type="entry name" value="DOLICHYL GLYCOSYLTRANSFERASE"/>
    <property type="match status" value="1"/>
</dbReference>
<dbReference type="Proteomes" id="UP000594454">
    <property type="component" value="Chromosome 1"/>
</dbReference>
<keyword evidence="11" id="KW-0732">Signal</keyword>
<name>A0A7R8UF93_HERIL</name>
<reference evidence="12 13" key="1">
    <citation type="submission" date="2020-11" db="EMBL/GenBank/DDBJ databases">
        <authorList>
            <person name="Wallbank WR R."/>
            <person name="Pardo Diaz C."/>
            <person name="Kozak K."/>
            <person name="Martin S."/>
            <person name="Jiggins C."/>
            <person name="Moest M."/>
            <person name="Warren A I."/>
            <person name="Generalovic N T."/>
            <person name="Byers J.R.P. K."/>
            <person name="Montejo-Kovacevich G."/>
            <person name="Yen C E."/>
        </authorList>
    </citation>
    <scope>NUCLEOTIDE SEQUENCE [LARGE SCALE GENOMIC DNA]</scope>
</reference>
<evidence type="ECO:0000313" key="13">
    <source>
        <dbReference type="Proteomes" id="UP000594454"/>
    </source>
</evidence>
<keyword evidence="8 10" id="KW-1133">Transmembrane helix</keyword>
<protein>
    <recommendedName>
        <fullName evidence="10">Alpha-1,3-glucosyltransferase</fullName>
        <ecNumber evidence="10">2.4.1.-</ecNumber>
    </recommendedName>
</protein>
<feature type="transmembrane region" description="Helical" evidence="10">
    <location>
        <begin position="309"/>
        <end position="331"/>
    </location>
</feature>
<evidence type="ECO:0000256" key="1">
    <source>
        <dbReference type="ARBA" id="ARBA00004477"/>
    </source>
</evidence>
<feature type="signal peptide" evidence="11">
    <location>
        <begin position="1"/>
        <end position="25"/>
    </location>
</feature>
<gene>
    <name evidence="12" type="ORF">HERILL_LOCUS2945</name>
</gene>
<comment type="pathway">
    <text evidence="2 10">Protein modification; protein glycosylation.</text>
</comment>
<evidence type="ECO:0000256" key="7">
    <source>
        <dbReference type="ARBA" id="ARBA00022824"/>
    </source>
</evidence>
<dbReference type="InParanoid" id="A0A7R8UF93"/>
<keyword evidence="9 10" id="KW-0472">Membrane</keyword>
<keyword evidence="13" id="KW-1185">Reference proteome</keyword>
<dbReference type="Pfam" id="PF03155">
    <property type="entry name" value="Alg6_Alg8"/>
    <property type="match status" value="1"/>
</dbReference>
<dbReference type="GO" id="GO:0042281">
    <property type="term" value="F:dolichyl pyrophosphate Man9GlcNAc2 alpha-1,3-glucosyltransferase activity"/>
    <property type="evidence" value="ECO:0007669"/>
    <property type="project" value="UniProtKB-EC"/>
</dbReference>
<dbReference type="GO" id="GO:0005789">
    <property type="term" value="C:endoplasmic reticulum membrane"/>
    <property type="evidence" value="ECO:0007669"/>
    <property type="project" value="UniProtKB-SubCell"/>
</dbReference>
<keyword evidence="5 10" id="KW-0808">Transferase</keyword>
<keyword evidence="7 10" id="KW-0256">Endoplasmic reticulum</keyword>
<evidence type="ECO:0000256" key="8">
    <source>
        <dbReference type="ARBA" id="ARBA00022989"/>
    </source>
</evidence>
<evidence type="ECO:0000256" key="2">
    <source>
        <dbReference type="ARBA" id="ARBA00004922"/>
    </source>
</evidence>
<feature type="transmembrane region" description="Helical" evidence="10">
    <location>
        <begin position="241"/>
        <end position="262"/>
    </location>
</feature>
<evidence type="ECO:0000256" key="11">
    <source>
        <dbReference type="SAM" id="SignalP"/>
    </source>
</evidence>
<evidence type="ECO:0000256" key="3">
    <source>
        <dbReference type="ARBA" id="ARBA00008715"/>
    </source>
</evidence>
<dbReference type="FunCoup" id="A0A7R8UF93">
    <property type="interactions" value="2351"/>
</dbReference>
<evidence type="ECO:0000256" key="6">
    <source>
        <dbReference type="ARBA" id="ARBA00022692"/>
    </source>
</evidence>
<dbReference type="Gene3D" id="3.30.300.90">
    <property type="entry name" value="BolA-like"/>
    <property type="match status" value="1"/>
</dbReference>
<feature type="transmembrane region" description="Helical" evidence="10">
    <location>
        <begin position="338"/>
        <end position="356"/>
    </location>
</feature>
<dbReference type="UniPathway" id="UPA00378"/>
<evidence type="ECO:0000256" key="4">
    <source>
        <dbReference type="ARBA" id="ARBA00022676"/>
    </source>
</evidence>
<dbReference type="AlphaFoldDB" id="A0A7R8UF93"/>
<accession>A0A7R8UF93</accession>
<organism evidence="12 13">
    <name type="scientific">Hermetia illucens</name>
    <name type="common">Black soldier fly</name>
    <dbReference type="NCBI Taxonomy" id="343691"/>
    <lineage>
        <taxon>Eukaryota</taxon>
        <taxon>Metazoa</taxon>
        <taxon>Ecdysozoa</taxon>
        <taxon>Arthropoda</taxon>
        <taxon>Hexapoda</taxon>
        <taxon>Insecta</taxon>
        <taxon>Pterygota</taxon>
        <taxon>Neoptera</taxon>
        <taxon>Endopterygota</taxon>
        <taxon>Diptera</taxon>
        <taxon>Brachycera</taxon>
        <taxon>Stratiomyomorpha</taxon>
        <taxon>Stratiomyidae</taxon>
        <taxon>Hermetiinae</taxon>
        <taxon>Hermetia</taxon>
    </lineage>
</organism>
<dbReference type="PANTHER" id="PTHR12413:SF1">
    <property type="entry name" value="DOLICHYL PYROPHOSPHATE MAN9GLCNAC2 ALPHA-1,3-GLUCOSYLTRANSFERASE"/>
    <property type="match status" value="1"/>
</dbReference>
<proteinExistence type="inferred from homology"/>
<dbReference type="InterPro" id="IPR004856">
    <property type="entry name" value="Glyco_trans_ALG6/ALG8"/>
</dbReference>
<evidence type="ECO:0000256" key="5">
    <source>
        <dbReference type="ARBA" id="ARBA00022679"/>
    </source>
</evidence>
<feature type="transmembrane region" description="Helical" evidence="10">
    <location>
        <begin position="182"/>
        <end position="208"/>
    </location>
</feature>
<feature type="chain" id="PRO_5031276047" description="Alpha-1,3-glucosyltransferase" evidence="11">
    <location>
        <begin position="26"/>
        <end position="471"/>
    </location>
</feature>
<dbReference type="EMBL" id="LR899009">
    <property type="protein sequence ID" value="CAD7079745.1"/>
    <property type="molecule type" value="Genomic_DNA"/>
</dbReference>
<comment type="caution">
    <text evidence="10">Lacks conserved residue(s) required for the propagation of feature annotation.</text>
</comment>
<dbReference type="SUPFAM" id="SSF82657">
    <property type="entry name" value="BolA-like"/>
    <property type="match status" value="1"/>
</dbReference>
<feature type="transmembrane region" description="Helical" evidence="10">
    <location>
        <begin position="117"/>
        <end position="138"/>
    </location>
</feature>
<comment type="similarity">
    <text evidence="3 10">Belongs to the ALG6/ALG8 glucosyltransferase family.</text>
</comment>
<evidence type="ECO:0000256" key="10">
    <source>
        <dbReference type="RuleBase" id="RU363110"/>
    </source>
</evidence>
<dbReference type="EC" id="2.4.1.-" evidence="10"/>
<comment type="subcellular location">
    <subcellularLocation>
        <location evidence="1 10">Endoplasmic reticulum membrane</location>
        <topology evidence="1 10">Multi-pass membrane protein</topology>
    </subcellularLocation>
</comment>
<feature type="transmembrane region" description="Helical" evidence="10">
    <location>
        <begin position="150"/>
        <end position="170"/>
    </location>
</feature>
<dbReference type="OrthoDB" id="4983at2759"/>
<evidence type="ECO:0000256" key="9">
    <source>
        <dbReference type="ARBA" id="ARBA00023136"/>
    </source>
</evidence>
<keyword evidence="6 10" id="KW-0812">Transmembrane</keyword>
<dbReference type="InterPro" id="IPR036065">
    <property type="entry name" value="BolA-like_sf"/>
</dbReference>